<dbReference type="PROSITE" id="PS50104">
    <property type="entry name" value="TIR"/>
    <property type="match status" value="1"/>
</dbReference>
<feature type="domain" description="TIR" evidence="1">
    <location>
        <begin position="4"/>
        <end position="136"/>
    </location>
</feature>
<dbReference type="SUPFAM" id="SSF52200">
    <property type="entry name" value="Toll/Interleukin receptor TIR domain"/>
    <property type="match status" value="1"/>
</dbReference>
<sequence length="468" mass="51858">MVGVLYDAFISHASEDKADFVRPLAERLREEHVEVWYDEFSLRVGDSLRQSIDKGLSRSRFGVVVLSPSFFAKRWPQWELDGLVARDIEERGILLPVWHGVTRAEVLAYSPPLADKLASSSGSGIEQVVRQLCEVIRPQGSTLVIARDHLIEIGYTPPVVTDDWWLDVAAASESNNVEGGWQSAMGWGRWGFPLPEPSSVPAERGRRLAHTAMQTAWQSAADEIPITQVTPPERVHTFIEETPGLADTCHEFPHYLGVYAPQLTIPGFGGQFEDVFGALYERSVVESRARDSQLRGASSPKHPPRCDDQYVLRDPDLASYSPSGIACDFFQGYGAISGPSASYYELPEYAAWLLSSQSTFLPAQIRTVLTSGMAAWGVWPWTENAVNRLVDFGYQQGSFDGALFTELLDAESIDTYRPSREAIEDAAHRMTFSARLLGLPESGDALAELLLAPAFLGPYFARRKDRSG</sequence>
<dbReference type="InterPro" id="IPR000157">
    <property type="entry name" value="TIR_dom"/>
</dbReference>
<accession>A0A1X1X2P2</accession>
<gene>
    <name evidence="2" type="ORF">AWC12_01895</name>
</gene>
<evidence type="ECO:0000313" key="3">
    <source>
        <dbReference type="Proteomes" id="UP000193622"/>
    </source>
</evidence>
<comment type="caution">
    <text evidence="2">The sequence shown here is derived from an EMBL/GenBank/DDBJ whole genome shotgun (WGS) entry which is preliminary data.</text>
</comment>
<dbReference type="Pfam" id="PF13676">
    <property type="entry name" value="TIR_2"/>
    <property type="match status" value="1"/>
</dbReference>
<evidence type="ECO:0000259" key="1">
    <source>
        <dbReference type="PROSITE" id="PS50104"/>
    </source>
</evidence>
<dbReference type="AlphaFoldDB" id="A0A1X1X2P2"/>
<dbReference type="Proteomes" id="UP000193622">
    <property type="component" value="Unassembled WGS sequence"/>
</dbReference>
<evidence type="ECO:0000313" key="2">
    <source>
        <dbReference type="EMBL" id="ORV93155.1"/>
    </source>
</evidence>
<protein>
    <recommendedName>
        <fullName evidence="1">TIR domain-containing protein</fullName>
    </recommendedName>
</protein>
<name>A0A1X1X2P2_MYCIR</name>
<organism evidence="2 3">
    <name type="scientific">Mycolicibacterium iranicum</name>
    <name type="common">Mycobacterium iranicum</name>
    <dbReference type="NCBI Taxonomy" id="912594"/>
    <lineage>
        <taxon>Bacteria</taxon>
        <taxon>Bacillati</taxon>
        <taxon>Actinomycetota</taxon>
        <taxon>Actinomycetes</taxon>
        <taxon>Mycobacteriales</taxon>
        <taxon>Mycobacteriaceae</taxon>
        <taxon>Mycolicibacterium</taxon>
    </lineage>
</organism>
<proteinExistence type="predicted"/>
<dbReference type="InterPro" id="IPR035897">
    <property type="entry name" value="Toll_tir_struct_dom_sf"/>
</dbReference>
<dbReference type="Gene3D" id="3.40.50.10140">
    <property type="entry name" value="Toll/interleukin-1 receptor homology (TIR) domain"/>
    <property type="match status" value="1"/>
</dbReference>
<dbReference type="EMBL" id="LQPC01000002">
    <property type="protein sequence ID" value="ORV93155.1"/>
    <property type="molecule type" value="Genomic_DNA"/>
</dbReference>
<reference evidence="2 3" key="1">
    <citation type="submission" date="2016-01" db="EMBL/GenBank/DDBJ databases">
        <title>The new phylogeny of the genus Mycobacterium.</title>
        <authorList>
            <person name="Tarcisio F."/>
            <person name="Conor M."/>
            <person name="Antonella G."/>
            <person name="Elisabetta G."/>
            <person name="Giulia F.S."/>
            <person name="Sara T."/>
            <person name="Anna F."/>
            <person name="Clotilde B."/>
            <person name="Roberto B."/>
            <person name="Veronica D.S."/>
            <person name="Fabio R."/>
            <person name="Monica P."/>
            <person name="Olivier J."/>
            <person name="Enrico T."/>
            <person name="Nicola S."/>
        </authorList>
    </citation>
    <scope>NUCLEOTIDE SEQUENCE [LARGE SCALE GENOMIC DNA]</scope>
    <source>
        <strain evidence="2 3">DSM 45541</strain>
    </source>
</reference>
<dbReference type="SMART" id="SM00255">
    <property type="entry name" value="TIR"/>
    <property type="match status" value="1"/>
</dbReference>
<dbReference type="GO" id="GO:0007165">
    <property type="term" value="P:signal transduction"/>
    <property type="evidence" value="ECO:0007669"/>
    <property type="project" value="InterPro"/>
</dbReference>